<keyword evidence="6" id="KW-1185">Reference proteome</keyword>
<gene>
    <name evidence="5" type="ORF">SAMN04489727_6924</name>
</gene>
<dbReference type="AlphaFoldDB" id="A0A1H4YWZ7"/>
<dbReference type="OrthoDB" id="21825at2"/>
<dbReference type="InterPro" id="IPR050231">
    <property type="entry name" value="Iron_ascorbate_oxido_reductase"/>
</dbReference>
<keyword evidence="3" id="KW-0408">Iron</keyword>
<keyword evidence="2" id="KW-0045">Antibiotic biosynthesis</keyword>
<evidence type="ECO:0000259" key="4">
    <source>
        <dbReference type="PROSITE" id="PS51471"/>
    </source>
</evidence>
<evidence type="ECO:0000313" key="5">
    <source>
        <dbReference type="EMBL" id="SED21541.1"/>
    </source>
</evidence>
<dbReference type="SUPFAM" id="SSF51197">
    <property type="entry name" value="Clavaminate synthase-like"/>
    <property type="match status" value="1"/>
</dbReference>
<evidence type="ECO:0000256" key="1">
    <source>
        <dbReference type="ARBA" id="ARBA00004792"/>
    </source>
</evidence>
<dbReference type="InterPro" id="IPR026992">
    <property type="entry name" value="DIOX_N"/>
</dbReference>
<dbReference type="PROSITE" id="PS51471">
    <property type="entry name" value="FE2OG_OXY"/>
    <property type="match status" value="1"/>
</dbReference>
<dbReference type="InterPro" id="IPR044861">
    <property type="entry name" value="IPNS-like_FE2OG_OXY"/>
</dbReference>
<protein>
    <submittedName>
        <fullName evidence="5">Isopenicillin N synthase</fullName>
    </submittedName>
</protein>
<dbReference type="Proteomes" id="UP000199622">
    <property type="component" value="Unassembled WGS sequence"/>
</dbReference>
<evidence type="ECO:0000256" key="2">
    <source>
        <dbReference type="ARBA" id="ARBA00023194"/>
    </source>
</evidence>
<proteinExistence type="inferred from homology"/>
<dbReference type="InterPro" id="IPR027443">
    <property type="entry name" value="IPNS-like_sf"/>
</dbReference>
<dbReference type="PANTHER" id="PTHR47990">
    <property type="entry name" value="2-OXOGLUTARATE (2OG) AND FE(II)-DEPENDENT OXYGENASE SUPERFAMILY PROTEIN-RELATED"/>
    <property type="match status" value="1"/>
</dbReference>
<feature type="domain" description="Fe2OG dioxygenase" evidence="4">
    <location>
        <begin position="184"/>
        <end position="292"/>
    </location>
</feature>
<name>A0A1H4YWZ7_9PSEU</name>
<reference evidence="6" key="1">
    <citation type="submission" date="2016-10" db="EMBL/GenBank/DDBJ databases">
        <authorList>
            <person name="Varghese N."/>
            <person name="Submissions S."/>
        </authorList>
    </citation>
    <scope>NUCLEOTIDE SEQUENCE [LARGE SCALE GENOMIC DNA]</scope>
    <source>
        <strain evidence="6">DSM 44544</strain>
    </source>
</reference>
<keyword evidence="3" id="KW-0479">Metal-binding</keyword>
<evidence type="ECO:0000313" key="6">
    <source>
        <dbReference type="Proteomes" id="UP000199622"/>
    </source>
</evidence>
<dbReference type="GO" id="GO:0016491">
    <property type="term" value="F:oxidoreductase activity"/>
    <property type="evidence" value="ECO:0007669"/>
    <property type="project" value="UniProtKB-KW"/>
</dbReference>
<dbReference type="RefSeq" id="WP_091315322.1">
    <property type="nucleotide sequence ID" value="NZ_FNSO01000004.1"/>
</dbReference>
<dbReference type="GO" id="GO:0046872">
    <property type="term" value="F:metal ion binding"/>
    <property type="evidence" value="ECO:0007669"/>
    <property type="project" value="UniProtKB-KW"/>
</dbReference>
<dbReference type="Gene3D" id="2.60.120.330">
    <property type="entry name" value="B-lactam Antibiotic, Isopenicillin N Synthase, Chain"/>
    <property type="match status" value="1"/>
</dbReference>
<comment type="similarity">
    <text evidence="3">Belongs to the iron/ascorbate-dependent oxidoreductase family.</text>
</comment>
<dbReference type="STRING" id="208445.SAMN04489727_6924"/>
<keyword evidence="3" id="KW-0560">Oxidoreductase</keyword>
<comment type="pathway">
    <text evidence="1">Antibiotic biosynthesis.</text>
</comment>
<dbReference type="Pfam" id="PF03171">
    <property type="entry name" value="2OG-FeII_Oxy"/>
    <property type="match status" value="1"/>
</dbReference>
<dbReference type="Pfam" id="PF14226">
    <property type="entry name" value="DIOX_N"/>
    <property type="match status" value="1"/>
</dbReference>
<accession>A0A1H4YWZ7</accession>
<organism evidence="5 6">
    <name type="scientific">Amycolatopsis tolypomycina</name>
    <dbReference type="NCBI Taxonomy" id="208445"/>
    <lineage>
        <taxon>Bacteria</taxon>
        <taxon>Bacillati</taxon>
        <taxon>Actinomycetota</taxon>
        <taxon>Actinomycetes</taxon>
        <taxon>Pseudonocardiales</taxon>
        <taxon>Pseudonocardiaceae</taxon>
        <taxon>Amycolatopsis</taxon>
    </lineage>
</organism>
<dbReference type="EMBL" id="FNSO01000004">
    <property type="protein sequence ID" value="SED21541.1"/>
    <property type="molecule type" value="Genomic_DNA"/>
</dbReference>
<sequence>MVDDGFVPVIDLRGSRSGSAGQRRALAHRIGRVCETSGFFVVTGHGVPDAAVAELMAGVSSFFALPVAVKHELLSHPRDPLMRGYGRAGSLAASNGVTKRAGVLPDLSQTYTVNRLGEPEGAALLPPGTSPLVGLPNRWPDIRGFSAAFRGYYAEMERLAADLMRLFAIALDLEEHWFDDKTDKHMSNLVANYYPPQLVPPVPGQTRKGEHSDWGSLTILHRDEAAGGLQVLGRGKKWLDVPSVAGGLVINIGDLMETWTNGKWVSTVHRVVNPPRDKALTERYSIAFFHQPNFDALIECIPTCTDGANPPRYPAVRSGPYLMRKTLMSFDLE</sequence>
<dbReference type="GO" id="GO:0017000">
    <property type="term" value="P:antibiotic biosynthetic process"/>
    <property type="evidence" value="ECO:0007669"/>
    <property type="project" value="UniProtKB-KW"/>
</dbReference>
<dbReference type="InterPro" id="IPR005123">
    <property type="entry name" value="Oxoglu/Fe-dep_dioxygenase_dom"/>
</dbReference>
<evidence type="ECO:0000256" key="3">
    <source>
        <dbReference type="RuleBase" id="RU003682"/>
    </source>
</evidence>